<feature type="chain" id="PRO_5047347435" description="Planctomycete cytochrome C" evidence="1">
    <location>
        <begin position="33"/>
        <end position="1107"/>
    </location>
</feature>
<feature type="signal peptide" evidence="1">
    <location>
        <begin position="1"/>
        <end position="32"/>
    </location>
</feature>
<dbReference type="InterPro" id="IPR036909">
    <property type="entry name" value="Cyt_c-like_dom_sf"/>
</dbReference>
<sequence>MTRFARLLVCLPSACFIAAGALTLLAPPAGQAAEPDELDAAKAKFFENEVRPLLAKRCFECHGEEKQEGELRLDSMGHILAGGFTGPALERGKPAESLLIEAVNYESYEMPPSGKLPAAEIAVLTRWIELGAPWPGAEDAPPVRPASERGPQFTEEDRAWWALQPVVDPAVPDVPQADVSQDGGEAAWGHNEIDRFLLAAMRERGLSPAPEADRRTLIRRLSQDLTGLPPSAADADAFVADDSPDAYDRLVDRLLASDAYGERWGRHWLDLVRYADSDGYRADFVRPDAWRYRDYVIDSLNKDKPYDRFVREQLAADELFPNDIDAQVALGYLRHGIYEYNSREAPGQRELMLNELTDATADVFLGLGLQCARCHDHKFDPLPQTDYYRLRAFFEPILFRDQVVLATEEEQSAHAAAMKEWEAATADLRAELEAIEGPAREQARKKAVEMFPEDVQAIYWVPEAEKTAEQRQVYWFVQDQVEFEWSRLDSKIPSDLKPRAVELRKQIAEFDHLKPAPLPTGRVAADADAVAPPTVVPKRKTVVPPGKIALLAEEPMEIPELDLPGVNGEGTTGRRAALANWIADPENPLSTRVIVNRIWQGHFGRGLAPNGSDFGRLGGPPSHPELLNWLVCRFLDEGWRLKPLHRLIVTSAAYRQSASHPDAAALAEIDPRNEWYWRADVRRLAAEQVRDALLTVTGSLKEKDGGPGSGHSTPVRSVYLEVKRNSREPLMDLFDLPQFFISASTRDTTTSPLQSLYLINSDAVLKHAASLAGRVAAQAPGGSDEELAATAWRTVFGREPTDGELAASVRFLREQADRTAAEASTGNEPDGAALAFADFPTREGRAVETTEKNPADLFAPHDARLAEPLADGGFTVEAFFQLRSVYSSGSVRTLVSKWNGSHGTPGWSFGVTGEGSRRKPQTLVIQIFGPDPNGGSVQEAAVFSDQHVALNTPYYAAAAVSPATADGPGKVTFYLKDLSNNDSPLSVAERPHGVATAGNRLPVAIGRQGTKPSGLFDGLIDDVRLSRGVLDVASSLFTDESPTASTLAHWTFEPTPGAFVDAAAAKPGEGLNLTPSRAAVDSGDPRRKALTDLCHVLLNSSEFLYVQ</sequence>
<evidence type="ECO:0000259" key="3">
    <source>
        <dbReference type="Pfam" id="PF07587"/>
    </source>
</evidence>
<gene>
    <name evidence="5" type="ORF">LzC2_12070</name>
</gene>
<dbReference type="Pfam" id="PF07635">
    <property type="entry name" value="PSCyt1"/>
    <property type="match status" value="1"/>
</dbReference>
<feature type="domain" description="Cytochrome C Planctomycete-type" evidence="4">
    <location>
        <begin position="58"/>
        <end position="114"/>
    </location>
</feature>
<reference evidence="5 6" key="1">
    <citation type="journal article" date="2020" name="Syst. Appl. Microbiol.">
        <title>Alienimonas chondri sp. nov., a novel planctomycete isolated from the biofilm of the red alga Chondrus crispus.</title>
        <authorList>
            <person name="Vitorino I."/>
            <person name="Albuquerque L."/>
            <person name="Wiegand S."/>
            <person name="Kallscheuer N."/>
            <person name="da Costa M.S."/>
            <person name="Lobo-da-Cunha A."/>
            <person name="Jogler C."/>
            <person name="Lage O.M."/>
        </authorList>
    </citation>
    <scope>NUCLEOTIDE SEQUENCE [LARGE SCALE GENOMIC DNA]</scope>
    <source>
        <strain evidence="5 6">LzC2</strain>
    </source>
</reference>
<evidence type="ECO:0000313" key="5">
    <source>
        <dbReference type="EMBL" id="NNJ25144.1"/>
    </source>
</evidence>
<dbReference type="Gene3D" id="2.60.120.200">
    <property type="match status" value="1"/>
</dbReference>
<proteinExistence type="predicted"/>
<dbReference type="InterPro" id="IPR011429">
    <property type="entry name" value="Cyt_c_Planctomycete-type"/>
</dbReference>
<protein>
    <recommendedName>
        <fullName evidence="7">Planctomycete cytochrome C</fullName>
    </recommendedName>
</protein>
<dbReference type="EMBL" id="WTPX01000026">
    <property type="protein sequence ID" value="NNJ25144.1"/>
    <property type="molecule type" value="Genomic_DNA"/>
</dbReference>
<dbReference type="Pfam" id="PF07587">
    <property type="entry name" value="PSD1"/>
    <property type="match status" value="1"/>
</dbReference>
<dbReference type="Pfam" id="PF07583">
    <property type="entry name" value="PSCyt2"/>
    <property type="match status" value="1"/>
</dbReference>
<dbReference type="InterPro" id="IPR013320">
    <property type="entry name" value="ConA-like_dom_sf"/>
</dbReference>
<dbReference type="InterPro" id="IPR022655">
    <property type="entry name" value="DUF1553"/>
</dbReference>
<dbReference type="PANTHER" id="PTHR35889">
    <property type="entry name" value="CYCLOINULO-OLIGOSACCHARIDE FRUCTANOTRANSFERASE-RELATED"/>
    <property type="match status" value="1"/>
</dbReference>
<evidence type="ECO:0000313" key="6">
    <source>
        <dbReference type="Proteomes" id="UP000609651"/>
    </source>
</evidence>
<feature type="domain" description="DUF1549" evidence="2">
    <location>
        <begin position="192"/>
        <end position="396"/>
    </location>
</feature>
<accession>A0ABX1VBT2</accession>
<dbReference type="RefSeq" id="WP_171184827.1">
    <property type="nucleotide sequence ID" value="NZ_WTPX01000026.1"/>
</dbReference>
<comment type="caution">
    <text evidence="5">The sequence shown here is derived from an EMBL/GenBank/DDBJ whole genome shotgun (WGS) entry which is preliminary data.</text>
</comment>
<dbReference type="InterPro" id="IPR011444">
    <property type="entry name" value="DUF1549"/>
</dbReference>
<name>A0ABX1VBT2_9PLAN</name>
<evidence type="ECO:0000256" key="1">
    <source>
        <dbReference type="SAM" id="SignalP"/>
    </source>
</evidence>
<dbReference type="SUPFAM" id="SSF49899">
    <property type="entry name" value="Concanavalin A-like lectins/glucanases"/>
    <property type="match status" value="1"/>
</dbReference>
<dbReference type="SUPFAM" id="SSF46626">
    <property type="entry name" value="Cytochrome c"/>
    <property type="match status" value="1"/>
</dbReference>
<evidence type="ECO:0000259" key="4">
    <source>
        <dbReference type="Pfam" id="PF07635"/>
    </source>
</evidence>
<keyword evidence="6" id="KW-1185">Reference proteome</keyword>
<keyword evidence="1" id="KW-0732">Signal</keyword>
<dbReference type="PANTHER" id="PTHR35889:SF3">
    <property type="entry name" value="F-BOX DOMAIN-CONTAINING PROTEIN"/>
    <property type="match status" value="1"/>
</dbReference>
<evidence type="ECO:0008006" key="7">
    <source>
        <dbReference type="Google" id="ProtNLM"/>
    </source>
</evidence>
<dbReference type="Proteomes" id="UP000609651">
    <property type="component" value="Unassembled WGS sequence"/>
</dbReference>
<evidence type="ECO:0000259" key="2">
    <source>
        <dbReference type="Pfam" id="PF07583"/>
    </source>
</evidence>
<organism evidence="5 6">
    <name type="scientific">Alienimonas chondri</name>
    <dbReference type="NCBI Taxonomy" id="2681879"/>
    <lineage>
        <taxon>Bacteria</taxon>
        <taxon>Pseudomonadati</taxon>
        <taxon>Planctomycetota</taxon>
        <taxon>Planctomycetia</taxon>
        <taxon>Planctomycetales</taxon>
        <taxon>Planctomycetaceae</taxon>
        <taxon>Alienimonas</taxon>
    </lineage>
</organism>
<feature type="domain" description="DUF1553" evidence="3">
    <location>
        <begin position="574"/>
        <end position="811"/>
    </location>
</feature>